<gene>
    <name evidence="1" type="ORF">DEBURN_LOCUS10081</name>
</gene>
<dbReference type="Proteomes" id="UP000789706">
    <property type="component" value="Unassembled WGS sequence"/>
</dbReference>
<dbReference type="AlphaFoldDB" id="A0A9N9GIV4"/>
<dbReference type="EMBL" id="CAJVPK010002476">
    <property type="protein sequence ID" value="CAG8613596.1"/>
    <property type="molecule type" value="Genomic_DNA"/>
</dbReference>
<reference evidence="1" key="1">
    <citation type="submission" date="2021-06" db="EMBL/GenBank/DDBJ databases">
        <authorList>
            <person name="Kallberg Y."/>
            <person name="Tangrot J."/>
            <person name="Rosling A."/>
        </authorList>
    </citation>
    <scope>NUCLEOTIDE SEQUENCE</scope>
    <source>
        <strain evidence="1">AZ414A</strain>
    </source>
</reference>
<keyword evidence="2" id="KW-1185">Reference proteome</keyword>
<evidence type="ECO:0000313" key="1">
    <source>
        <dbReference type="EMBL" id="CAG8613596.1"/>
    </source>
</evidence>
<feature type="non-terminal residue" evidence="1">
    <location>
        <position position="1"/>
    </location>
</feature>
<evidence type="ECO:0000313" key="2">
    <source>
        <dbReference type="Proteomes" id="UP000789706"/>
    </source>
</evidence>
<proteinExistence type="predicted"/>
<protein>
    <submittedName>
        <fullName evidence="1">7180_t:CDS:1</fullName>
    </submittedName>
</protein>
<comment type="caution">
    <text evidence="1">The sequence shown here is derived from an EMBL/GenBank/DDBJ whole genome shotgun (WGS) entry which is preliminary data.</text>
</comment>
<name>A0A9N9GIV4_9GLOM</name>
<accession>A0A9N9GIV4</accession>
<sequence length="59" mass="6656">ATEIIGTARISLAIDNTEEYLGVFSFHQVRISNGSNREQRRSGSERYYSNSSISFIILT</sequence>
<organism evidence="1 2">
    <name type="scientific">Diversispora eburnea</name>
    <dbReference type="NCBI Taxonomy" id="1213867"/>
    <lineage>
        <taxon>Eukaryota</taxon>
        <taxon>Fungi</taxon>
        <taxon>Fungi incertae sedis</taxon>
        <taxon>Mucoromycota</taxon>
        <taxon>Glomeromycotina</taxon>
        <taxon>Glomeromycetes</taxon>
        <taxon>Diversisporales</taxon>
        <taxon>Diversisporaceae</taxon>
        <taxon>Diversispora</taxon>
    </lineage>
</organism>